<gene>
    <name evidence="1" type="ORF">IZO911_LOCUS19249</name>
    <name evidence="2" type="ORF">KXQ929_LOCUS20127</name>
</gene>
<reference evidence="1" key="1">
    <citation type="submission" date="2021-02" db="EMBL/GenBank/DDBJ databases">
        <authorList>
            <person name="Nowell W R."/>
        </authorList>
    </citation>
    <scope>NUCLEOTIDE SEQUENCE</scope>
</reference>
<evidence type="ECO:0000313" key="3">
    <source>
        <dbReference type="Proteomes" id="UP000663860"/>
    </source>
</evidence>
<dbReference type="Proteomes" id="UP000663860">
    <property type="component" value="Unassembled WGS sequence"/>
</dbReference>
<dbReference type="AlphaFoldDB" id="A0A814IV92"/>
<dbReference type="SUPFAM" id="SSF52540">
    <property type="entry name" value="P-loop containing nucleoside triphosphate hydrolases"/>
    <property type="match status" value="1"/>
</dbReference>
<dbReference type="Gene3D" id="3.40.50.300">
    <property type="entry name" value="P-loop containing nucleotide triphosphate hydrolases"/>
    <property type="match status" value="1"/>
</dbReference>
<dbReference type="EMBL" id="CAJNOE010000191">
    <property type="protein sequence ID" value="CAF1030934.1"/>
    <property type="molecule type" value="Genomic_DNA"/>
</dbReference>
<sequence length="486" mass="57432">MKKIIGLEGLDGTGKSALANKLCRRLGDQAELIQIPYDKNINNKTEFYQELNHRITTKINQSSKSIIILDRTWLSGEATLHAEGKNEVSPWPGDLYRPTHLFVLTLPEEARKKHILNRQTMVPITSEEVRLENDEQYRLRYAEAYRKEMFYLRTSCIYREFDSDQLTLDEISDRIIHLLNVDLSLLNPRNLATGDKALMQPLYSSWQQRKKEENFLLKDYFTLIPNEFIQFDDQIRQRHQCHFDNLGIMFDYKKFSEPRHPPLCIGSIEQRKEFDIPFDENIPQAQDMPIALRTDDPNLYEYRIPMEYQNLCEFIQKVINVYHSIQENFHHYYCYLTISHGIVQPWTAQRRPTIHSDGFQGTRLNPKVETEYAFVAANELPTWYYIDSFDVSNLDPAIDNYFVVYSRTSSTLPLDCQKPYDIMMMDGYCLHSPVINTGDEPILRTFVRIIYSPRIFDRLGNTHNPHLDYQWEMVRREAQMDLPNRT</sequence>
<name>A0A814IV92_9BILA</name>
<dbReference type="Proteomes" id="UP000663868">
    <property type="component" value="Unassembled WGS sequence"/>
</dbReference>
<evidence type="ECO:0000313" key="2">
    <source>
        <dbReference type="EMBL" id="CAF3851487.1"/>
    </source>
</evidence>
<proteinExistence type="predicted"/>
<accession>A0A814IV92</accession>
<dbReference type="EMBL" id="CAJOBB010001398">
    <property type="protein sequence ID" value="CAF3851487.1"/>
    <property type="molecule type" value="Genomic_DNA"/>
</dbReference>
<dbReference type="InterPro" id="IPR027417">
    <property type="entry name" value="P-loop_NTPase"/>
</dbReference>
<evidence type="ECO:0000313" key="1">
    <source>
        <dbReference type="EMBL" id="CAF1030934.1"/>
    </source>
</evidence>
<protein>
    <recommendedName>
        <fullName evidence="4">Thymidylate kinase</fullName>
    </recommendedName>
</protein>
<evidence type="ECO:0008006" key="4">
    <source>
        <dbReference type="Google" id="ProtNLM"/>
    </source>
</evidence>
<comment type="caution">
    <text evidence="1">The sequence shown here is derived from an EMBL/GenBank/DDBJ whole genome shotgun (WGS) entry which is preliminary data.</text>
</comment>
<organism evidence="1 3">
    <name type="scientific">Adineta steineri</name>
    <dbReference type="NCBI Taxonomy" id="433720"/>
    <lineage>
        <taxon>Eukaryota</taxon>
        <taxon>Metazoa</taxon>
        <taxon>Spiralia</taxon>
        <taxon>Gnathifera</taxon>
        <taxon>Rotifera</taxon>
        <taxon>Eurotatoria</taxon>
        <taxon>Bdelloidea</taxon>
        <taxon>Adinetida</taxon>
        <taxon>Adinetidae</taxon>
        <taxon>Adineta</taxon>
    </lineage>
</organism>